<protein>
    <submittedName>
        <fullName evidence="2">Uncharacterized protein</fullName>
    </submittedName>
</protein>
<feature type="compositionally biased region" description="Polar residues" evidence="1">
    <location>
        <begin position="59"/>
        <end position="69"/>
    </location>
</feature>
<gene>
    <name evidence="2" type="ORF">EA473_15675</name>
</gene>
<name>A0A3N6N5C6_NATCH</name>
<proteinExistence type="predicted"/>
<dbReference type="EMBL" id="REGA01000014">
    <property type="protein sequence ID" value="RQG93462.1"/>
    <property type="molecule type" value="Genomic_DNA"/>
</dbReference>
<keyword evidence="3" id="KW-1185">Reference proteome</keyword>
<evidence type="ECO:0000313" key="3">
    <source>
        <dbReference type="Proteomes" id="UP000282323"/>
    </source>
</evidence>
<evidence type="ECO:0000256" key="1">
    <source>
        <dbReference type="SAM" id="MobiDB-lite"/>
    </source>
</evidence>
<reference evidence="2 3" key="1">
    <citation type="submission" date="2018-10" db="EMBL/GenBank/DDBJ databases">
        <title>Natrarchaeobius chitinivorans gen. nov., sp. nov., and Natrarchaeobius haloalkaliphilus sp. nov., alkaliphilic, chitin-utilizing haloarchaea from hypersaline alkaline lakes.</title>
        <authorList>
            <person name="Sorokin D.Y."/>
            <person name="Elcheninov A.G."/>
            <person name="Kostrikina N.A."/>
            <person name="Bale N.J."/>
            <person name="Sinninghe Damste J.S."/>
            <person name="Khijniak T.V."/>
            <person name="Kublanov I.V."/>
            <person name="Toshchakov S.V."/>
        </authorList>
    </citation>
    <scope>NUCLEOTIDE SEQUENCE [LARGE SCALE GENOMIC DNA]</scope>
    <source>
        <strain evidence="2 3">AArcht4T</strain>
    </source>
</reference>
<accession>A0A3N6N5C6</accession>
<evidence type="ECO:0000313" key="2">
    <source>
        <dbReference type="EMBL" id="RQG93462.1"/>
    </source>
</evidence>
<dbReference type="AlphaFoldDB" id="A0A3N6N5C6"/>
<sequence>MSASVATLGFTSGLANANDGDDARIADYEAAARIQRVVDEEAHQLLEELEEQGYVDSESLPSFQPTEGNVSRHGRPGTQVQRAVVDGKNVPRIALVTESEEYTAELHVYPEEGSTRALVEPADEDDGSLEMFTVDGDEVTASSCWTLDEPYCNLDGCPIPEVELFEIVMCIGGSCTQGSRIGCEILTTNCHESLPC</sequence>
<feature type="region of interest" description="Disordered" evidence="1">
    <location>
        <begin position="56"/>
        <end position="79"/>
    </location>
</feature>
<organism evidence="2 3">
    <name type="scientific">Natrarchaeobius chitinivorans</name>
    <dbReference type="NCBI Taxonomy" id="1679083"/>
    <lineage>
        <taxon>Archaea</taxon>
        <taxon>Methanobacteriati</taxon>
        <taxon>Methanobacteriota</taxon>
        <taxon>Stenosarchaea group</taxon>
        <taxon>Halobacteria</taxon>
        <taxon>Halobacteriales</taxon>
        <taxon>Natrialbaceae</taxon>
        <taxon>Natrarchaeobius</taxon>
    </lineage>
</organism>
<comment type="caution">
    <text evidence="2">The sequence shown here is derived from an EMBL/GenBank/DDBJ whole genome shotgun (WGS) entry which is preliminary data.</text>
</comment>
<dbReference type="Proteomes" id="UP000282323">
    <property type="component" value="Unassembled WGS sequence"/>
</dbReference>